<keyword evidence="3" id="KW-1185">Reference proteome</keyword>
<sequence length="294" mass="30703">MTMVSIPAAMTLAPGSSSTSQSPALTPPPASAFEPVPPTLDAALAAGFMGSLDVLRCARLSLLHSLPRVGIAWSLWCGHCGALREVGDDTVMVAKPSRKRDSEGFLKAEAEDELEAELNAQFAALEEEEEKARPARRPQRRRRAPHCALCGTKFQRPRPIPPPYPAARAARTRRQSALAADAQAQAKEAALSPAGTLDAGQLLGAAQAPVPVQAQAQAKPAPGLKNVASGSPTASYPQPKSAPPPQPNGGIVTTLPTSPPPAKKRKVKKSGLKQLLAQNAAREIQKGSGNWGLG</sequence>
<organism evidence="2 3">
    <name type="scientific">Cutaneotrichosporon oleaginosum</name>
    <dbReference type="NCBI Taxonomy" id="879819"/>
    <lineage>
        <taxon>Eukaryota</taxon>
        <taxon>Fungi</taxon>
        <taxon>Dikarya</taxon>
        <taxon>Basidiomycota</taxon>
        <taxon>Agaricomycotina</taxon>
        <taxon>Tremellomycetes</taxon>
        <taxon>Trichosporonales</taxon>
        <taxon>Trichosporonaceae</taxon>
        <taxon>Cutaneotrichosporon</taxon>
    </lineage>
</organism>
<feature type="compositionally biased region" description="Basic residues" evidence="1">
    <location>
        <begin position="262"/>
        <end position="271"/>
    </location>
</feature>
<feature type="region of interest" description="Disordered" evidence="1">
    <location>
        <begin position="12"/>
        <end position="33"/>
    </location>
</feature>
<protein>
    <submittedName>
        <fullName evidence="2">Uncharacterized protein</fullName>
    </submittedName>
</protein>
<feature type="region of interest" description="Disordered" evidence="1">
    <location>
        <begin position="214"/>
        <end position="271"/>
    </location>
</feature>
<dbReference type="OrthoDB" id="10674855at2759"/>
<dbReference type="GeneID" id="28986904"/>
<feature type="compositionally biased region" description="Polar residues" evidence="1">
    <location>
        <begin position="14"/>
        <end position="24"/>
    </location>
</feature>
<dbReference type="RefSeq" id="XP_018282358.1">
    <property type="nucleotide sequence ID" value="XM_018426301.1"/>
</dbReference>
<evidence type="ECO:0000313" key="2">
    <source>
        <dbReference type="EMBL" id="KLT45867.1"/>
    </source>
</evidence>
<dbReference type="EMBL" id="KQ087179">
    <property type="protein sequence ID" value="KLT45867.1"/>
    <property type="molecule type" value="Genomic_DNA"/>
</dbReference>
<dbReference type="AlphaFoldDB" id="A0A0J0XXR6"/>
<reference evidence="2 3" key="1">
    <citation type="submission" date="2015-03" db="EMBL/GenBank/DDBJ databases">
        <title>Genomics and transcriptomics of the oil-accumulating basidiomycete yeast T. oleaginosus allow insights into substrate utilization and the diverse evolutionary trajectories of mating systems in fungi.</title>
        <authorList>
            <consortium name="DOE Joint Genome Institute"/>
            <person name="Kourist R."/>
            <person name="Kracht O."/>
            <person name="Bracharz F."/>
            <person name="Lipzen A."/>
            <person name="Nolan M."/>
            <person name="Ohm R."/>
            <person name="Grigoriev I."/>
            <person name="Sun S."/>
            <person name="Heitman J."/>
            <person name="Bruck T."/>
            <person name="Nowrousian M."/>
        </authorList>
    </citation>
    <scope>NUCLEOTIDE SEQUENCE [LARGE SCALE GENOMIC DNA]</scope>
    <source>
        <strain evidence="2 3">IBC0246</strain>
    </source>
</reference>
<feature type="region of interest" description="Disordered" evidence="1">
    <location>
        <begin position="124"/>
        <end position="181"/>
    </location>
</feature>
<gene>
    <name evidence="2" type="ORF">CC85DRAFT_325148</name>
</gene>
<name>A0A0J0XXR6_9TREE</name>
<feature type="compositionally biased region" description="Basic residues" evidence="1">
    <location>
        <begin position="134"/>
        <end position="145"/>
    </location>
</feature>
<evidence type="ECO:0000256" key="1">
    <source>
        <dbReference type="SAM" id="MobiDB-lite"/>
    </source>
</evidence>
<evidence type="ECO:0000313" key="3">
    <source>
        <dbReference type="Proteomes" id="UP000053611"/>
    </source>
</evidence>
<accession>A0A0J0XXR6</accession>
<dbReference type="Proteomes" id="UP000053611">
    <property type="component" value="Unassembled WGS sequence"/>
</dbReference>
<proteinExistence type="predicted"/>